<feature type="transmembrane region" description="Helical" evidence="2">
    <location>
        <begin position="192"/>
        <end position="209"/>
    </location>
</feature>
<feature type="region of interest" description="Disordered" evidence="1">
    <location>
        <begin position="261"/>
        <end position="283"/>
    </location>
</feature>
<evidence type="ECO:0000256" key="2">
    <source>
        <dbReference type="SAM" id="Phobius"/>
    </source>
</evidence>
<reference evidence="4" key="3">
    <citation type="submission" date="2019-06" db="EMBL/GenBank/DDBJ databases">
        <title>A comparative analysis of the Nautiliaceae.</title>
        <authorList>
            <person name="Grosche A."/>
            <person name="Smedile F."/>
            <person name="Vetriani C."/>
        </authorList>
    </citation>
    <scope>NUCLEOTIDE SEQUENCE</scope>
    <source>
        <strain evidence="4">TB6</strain>
    </source>
</reference>
<feature type="transmembrane region" description="Helical" evidence="2">
    <location>
        <begin position="167"/>
        <end position="185"/>
    </location>
</feature>
<protein>
    <submittedName>
        <fullName evidence="4">TPM domain-containing protein</fullName>
    </submittedName>
</protein>
<organism evidence="5 6">
    <name type="scientific">Caminibacter pacificus</name>
    <dbReference type="NCBI Taxonomy" id="1424653"/>
    <lineage>
        <taxon>Bacteria</taxon>
        <taxon>Pseudomonadati</taxon>
        <taxon>Campylobacterota</taxon>
        <taxon>Epsilonproteobacteria</taxon>
        <taxon>Nautiliales</taxon>
        <taxon>Nautiliaceae</taxon>
        <taxon>Caminibacter</taxon>
    </lineage>
</organism>
<dbReference type="EMBL" id="RJVK01000001">
    <property type="protein sequence ID" value="ROR40675.1"/>
    <property type="molecule type" value="Genomic_DNA"/>
</dbReference>
<feature type="domain" description="TPM" evidence="3">
    <location>
        <begin position="25"/>
        <end position="148"/>
    </location>
</feature>
<keyword evidence="2" id="KW-0472">Membrane</keyword>
<dbReference type="Proteomes" id="UP000272781">
    <property type="component" value="Unassembled WGS sequence"/>
</dbReference>
<accession>A0AAJ4RDS8</accession>
<dbReference type="PANTHER" id="PTHR30373:SF2">
    <property type="entry name" value="UPF0603 PROTEIN YGCG"/>
    <property type="match status" value="1"/>
</dbReference>
<reference evidence="5 6" key="2">
    <citation type="submission" date="2018-11" db="EMBL/GenBank/DDBJ databases">
        <title>Genomic Encyclopedia of Type Strains, Phase IV (KMG-IV): sequencing the most valuable type-strain genomes for metagenomic binning, comparative biology and taxonomic classification.</title>
        <authorList>
            <person name="Goeker M."/>
        </authorList>
    </citation>
    <scope>NUCLEOTIDE SEQUENCE [LARGE SCALE GENOMIC DNA]</scope>
    <source>
        <strain evidence="5 6">DSM 27783</strain>
    </source>
</reference>
<evidence type="ECO:0000256" key="1">
    <source>
        <dbReference type="SAM" id="MobiDB-lite"/>
    </source>
</evidence>
<evidence type="ECO:0000259" key="3">
    <source>
        <dbReference type="Pfam" id="PF04536"/>
    </source>
</evidence>
<dbReference type="Proteomes" id="UP000298805">
    <property type="component" value="Chromosome"/>
</dbReference>
<dbReference type="EMBL" id="CP027432">
    <property type="protein sequence ID" value="QCI28596.1"/>
    <property type="molecule type" value="Genomic_DNA"/>
</dbReference>
<keyword evidence="2" id="KW-1133">Transmembrane helix</keyword>
<dbReference type="AlphaFoldDB" id="A0AAJ4RDS8"/>
<dbReference type="RefSeq" id="WP_123351590.1">
    <property type="nucleotide sequence ID" value="NZ_CP027432.2"/>
</dbReference>
<dbReference type="InterPro" id="IPR007621">
    <property type="entry name" value="TPM_dom"/>
</dbReference>
<evidence type="ECO:0000313" key="7">
    <source>
        <dbReference type="Proteomes" id="UP000298805"/>
    </source>
</evidence>
<evidence type="ECO:0000313" key="6">
    <source>
        <dbReference type="Proteomes" id="UP000272781"/>
    </source>
</evidence>
<evidence type="ECO:0000313" key="4">
    <source>
        <dbReference type="EMBL" id="QCI28596.1"/>
    </source>
</evidence>
<sequence>MKKVIFLILFSFLFAIEFPKLTGRVVDNAQILSPKTKQTLNAMLKSFEQNTSNQIVVVTLKSLQGNSIENYGYQLGRHWGIGQKEKNNGVLLIVAPKERKVRIEVGYGLEGTLTDAKSFLIINDIIIPYFKKGDYDTGVLKGVQAIMDTIKNTFRPEKKEKEEIDEAIPIGGFALLFLSVLLSKYLTFLKRILPALFLGVMAFLVVYFISQTLLYALLAGGGIFAIIALFNLKNPPPPSNGDIEMGEIITDYGVFTGGGGSSSGGGSSGGGGDFGGGGSSGSW</sequence>
<evidence type="ECO:0000313" key="5">
    <source>
        <dbReference type="EMBL" id="ROR40675.1"/>
    </source>
</evidence>
<dbReference type="PANTHER" id="PTHR30373">
    <property type="entry name" value="UPF0603 PROTEIN YGCG"/>
    <property type="match status" value="1"/>
</dbReference>
<dbReference type="Pfam" id="PF04536">
    <property type="entry name" value="TPM_phosphatase"/>
    <property type="match status" value="1"/>
</dbReference>
<dbReference type="Gene3D" id="3.10.310.50">
    <property type="match status" value="1"/>
</dbReference>
<keyword evidence="7" id="KW-1185">Reference proteome</keyword>
<name>A0AAJ4RDS8_9BACT</name>
<reference evidence="7" key="1">
    <citation type="submission" date="2018-03" db="EMBL/GenBank/DDBJ databases">
        <title>A comparative analysis of the Nautiliaceae.</title>
        <authorList>
            <person name="Grosche A."/>
            <person name="Smedile F."/>
            <person name="Vetriani C."/>
        </authorList>
    </citation>
    <scope>NUCLEOTIDE SEQUENCE [LARGE SCALE GENOMIC DNA]</scope>
    <source>
        <strain evidence="7">TB6</strain>
    </source>
</reference>
<gene>
    <name evidence="4" type="ORF">C6V80_06350</name>
    <name evidence="5" type="ORF">EDC58_0154</name>
</gene>
<keyword evidence="2" id="KW-0812">Transmembrane</keyword>
<proteinExistence type="predicted"/>